<proteinExistence type="predicted"/>
<sequence length="581" mass="65475">MSQEIPARMRCRWVYAWLSITTATSVILVLCSACNIYLPEYFNKAIILKRAGVQAVIQCATFFLAFLQTTIIGGLVDKWTLHRLRKKPRTHDWLRFWASICKGDVDNKGSWRHIGLSLLWVAVLSTLQVWWTGALTPEPSLREISRRIEIPYFSEDPDRKDWNRTLNADREDIIRAAEGSFSYSPIYTILGSILDAAAAATAADNATQITPKLDNTRYQYVNRSYGVGASVGFDRDIENQTRRGLEKYHFVEPGYRANISCSYDQKMEASVREVDGGSYGSWYLIKQSLPHGSEEVIFMPGRRGDSEIVALLGNPHGDRYGWGIVVGESANTYEALNLTFCEVLFELRNFRIEVSPDQREIHVTVLDPPPPEDEGLLGKDWSQLRANVVRQIGMVVQTSGSALFSPLGHALVSNIAQAKAAQKNKLLPESWDDPEVSLYGITRALEAMVDHILMGFSGAQFMIAAPSRGRSTTSMTASYQVFKIGGKVFIWTVFATNIVILVLVATAEFLTKNRDEFDWCGPNEEFILTRVRNRRPSPVQHVWTGLPVYPEALDSTAQQSRGLGLERLDWHQESDQNLIRR</sequence>
<dbReference type="EMBL" id="CP090034">
    <property type="protein sequence ID" value="UPK95916.1"/>
    <property type="molecule type" value="Genomic_DNA"/>
</dbReference>
<evidence type="ECO:0000313" key="1">
    <source>
        <dbReference type="EMBL" id="UPK95916.1"/>
    </source>
</evidence>
<protein>
    <submittedName>
        <fullName evidence="1">Uncharacterized protein</fullName>
    </submittedName>
</protein>
<organism evidence="1 2">
    <name type="scientific">Fusarium solani subsp. cucurbitae</name>
    <name type="common">Neocosmosporum cucurbitae</name>
    <dbReference type="NCBI Taxonomy" id="2747967"/>
    <lineage>
        <taxon>Eukaryota</taxon>
        <taxon>Fungi</taxon>
        <taxon>Dikarya</taxon>
        <taxon>Ascomycota</taxon>
        <taxon>Pezizomycotina</taxon>
        <taxon>Sordariomycetes</taxon>
        <taxon>Hypocreomycetidae</taxon>
        <taxon>Hypocreales</taxon>
        <taxon>Nectriaceae</taxon>
        <taxon>Fusarium</taxon>
        <taxon>Fusarium solani species complex</taxon>
    </lineage>
</organism>
<dbReference type="Proteomes" id="UP000830768">
    <property type="component" value="Chromosome 5"/>
</dbReference>
<reference evidence="1" key="1">
    <citation type="submission" date="2021-11" db="EMBL/GenBank/DDBJ databases">
        <title>Fusarium solani-melongenae Genome sequencing and assembly.</title>
        <authorList>
            <person name="Xie S."/>
            <person name="Huang L."/>
            <person name="Zhang X."/>
        </authorList>
    </citation>
    <scope>NUCLEOTIDE SEQUENCE</scope>
    <source>
        <strain evidence="1">CRI 24-3</strain>
    </source>
</reference>
<accession>A0ACD3Z4Z5</accession>
<evidence type="ECO:0000313" key="2">
    <source>
        <dbReference type="Proteomes" id="UP000830768"/>
    </source>
</evidence>
<name>A0ACD3Z4Z5_FUSSC</name>
<keyword evidence="2" id="KW-1185">Reference proteome</keyword>
<gene>
    <name evidence="1" type="ORF">LCI18_006851</name>
</gene>